<evidence type="ECO:0000256" key="3">
    <source>
        <dbReference type="ARBA" id="ARBA00022553"/>
    </source>
</evidence>
<evidence type="ECO:0000256" key="4">
    <source>
        <dbReference type="ARBA" id="ARBA00022679"/>
    </source>
</evidence>
<feature type="transmembrane region" description="Helical" evidence="13">
    <location>
        <begin position="758"/>
        <end position="781"/>
    </location>
</feature>
<evidence type="ECO:0000256" key="6">
    <source>
        <dbReference type="ARBA" id="ARBA00022777"/>
    </source>
</evidence>
<feature type="domain" description="Histidine kinase" evidence="15">
    <location>
        <begin position="813"/>
        <end position="1033"/>
    </location>
</feature>
<evidence type="ECO:0000313" key="17">
    <source>
        <dbReference type="EMBL" id="TGG39484.1"/>
    </source>
</evidence>
<dbReference type="InterPro" id="IPR011110">
    <property type="entry name" value="Reg_prop"/>
</dbReference>
<dbReference type="Gene3D" id="2.130.10.10">
    <property type="entry name" value="YVTN repeat-like/Quinoprotein amine dehydrogenase"/>
    <property type="match status" value="2"/>
</dbReference>
<keyword evidence="10" id="KW-0238">DNA-binding</keyword>
<sequence length="1330" mass="149436">MRIIHLLLTTIIFFSSALISEGQTHRLFSSDKDLSSSLINDVFQDSYGMIWIATEDGLNRYDGAKFTVYRRCNDRPNGLAHNFVNSVFEDKDRNLFIGTHNGAQMYNRDDDTFSPPAVFDSNGKSHTGNIKSFFQRDNGEIWIVGNITAPIKSIENGKIKVRHIPESRKLFGFSHQGIEDSAGNIWIIKDEAGLYRIDRSGKIKHYFSNPDSPGLVSVVESPVSGLFFGSYDKGLFRYNYDKDSFEHIADCPGGSIIRDLYADKNGDIYIATDGRGLLKYSRDTRTVSQFYDGLWSLDASVQKVHSVTKDNDGNMWLGIYQKGVELVSNHLNAFNYLGSRSAVNNIIGNSCVTAIHKTGDGRLWIGTDNDGIYIVDKNRQSSKHLSGNGIPEVVLSLFEDSAGRIWVGSIRGEAGYVDQTTGKFTSIPIYDMNGKKVVRIYSYTEDNNGNIWIATMGFGLFRHNVATGQTTQWNHGRKQSIYYIDAIYFSQQSGALYLGTYDGLDIIADPTKNEVKNFEEKSIVFSIREDKAGNIWFATSEGLKMLDPLTEQTVTYTIDNGLPVNTVYSLEACQDDIWASTTKGLARLNRKTGTITNYYIENGLQANEFYKNSSLCDDDTLYFGGINGLSYFNPDAVVKPGRKLNVRVTDLYVNGIPVNRNPKLGSIVKGPVYATTQIKIPSPKTPVALEFATCELGNTQSVTYMYSLDGKPWVSLPRESRIVSFSNITAGHHTLDMKVIDNGIESNISRVDLYVSPLWYQSTCAYIVYSILMVVIAFMLWRFIKTRSHMRNQALEREYMRQVNEARMQFFINVSHEIRSPMSLVIAPLQKLISQESDTTRLRCYNLIYRNAKRVLRLVNELMDIRKIEKGQMNLIYKEVQIVQFIDDIYYTYSEAIAAKGISFSFHHEGNDGLKVWIDTSNFDKVIVNLLSNALKYTPSGGSIKIWLSTVRNATGKEMAQISVTDTGCGIPDKEKPHIFERFYQVMNNNAGGSGVGLNLTEALVKLHHGDIEVTDNPEGQGSCFTVRIPLGLPPADTNHVIDNNIKTDGHSLETTLLPDLPSENNTQQLNSTKGTIFIAEDDAEIRNYLKNELSTHYRVIAFENGKLAFDEMFRHKPDLVISDLMMPEMNGLTLAQKIKQNVNLNHIPVILLTAKGRDEDTLEGLRAGADAYISKPFNIEILLTTINNLILVRKNLQNIYSGNQAQKEHLEEIGVISTNEALLSKIMKVINANMDNADFTVEAFAIEVGMSRVHLHRKLKELTNQSPRDFIRNMRLQQASRLLSENKLPISEVAYMVGFKNANHFSVAFKELYGTTPSAYMDSNSIEGS</sequence>
<dbReference type="SMART" id="SM00448">
    <property type="entry name" value="REC"/>
    <property type="match status" value="1"/>
</dbReference>
<dbReference type="InterPro" id="IPR003594">
    <property type="entry name" value="HATPase_dom"/>
</dbReference>
<dbReference type="Gene3D" id="3.30.565.10">
    <property type="entry name" value="Histidine kinase-like ATPase, C-terminal domain"/>
    <property type="match status" value="1"/>
</dbReference>
<dbReference type="SMART" id="SM00342">
    <property type="entry name" value="HTH_ARAC"/>
    <property type="match status" value="1"/>
</dbReference>
<keyword evidence="6" id="KW-0418">Kinase</keyword>
<dbReference type="InterPro" id="IPR013783">
    <property type="entry name" value="Ig-like_fold"/>
</dbReference>
<feature type="domain" description="HTH araC/xylS-type" evidence="14">
    <location>
        <begin position="1225"/>
        <end position="1324"/>
    </location>
</feature>
<dbReference type="Pfam" id="PF00512">
    <property type="entry name" value="HisKA"/>
    <property type="match status" value="1"/>
</dbReference>
<keyword evidence="13" id="KW-1133">Transmembrane helix</keyword>
<dbReference type="SMART" id="SM00387">
    <property type="entry name" value="HATPase_c"/>
    <property type="match status" value="1"/>
</dbReference>
<dbReference type="CDD" id="cd17574">
    <property type="entry name" value="REC_OmpR"/>
    <property type="match status" value="1"/>
</dbReference>
<dbReference type="SUPFAM" id="SSF47384">
    <property type="entry name" value="Homodimeric domain of signal transducing histidine kinase"/>
    <property type="match status" value="1"/>
</dbReference>
<feature type="modified residue" description="4-aspartylphosphate" evidence="12">
    <location>
        <position position="1124"/>
    </location>
</feature>
<keyword evidence="4" id="KW-0808">Transferase</keyword>
<dbReference type="RefSeq" id="WP_135470071.1">
    <property type="nucleotide sequence ID" value="NZ_CASJDB010000011.1"/>
</dbReference>
<name>A0A4Z0V5G8_9BACT</name>
<feature type="domain" description="Response regulatory" evidence="16">
    <location>
        <begin position="1076"/>
        <end position="1191"/>
    </location>
</feature>
<dbReference type="GO" id="GO:0005524">
    <property type="term" value="F:ATP binding"/>
    <property type="evidence" value="ECO:0007669"/>
    <property type="project" value="UniProtKB-KW"/>
</dbReference>
<keyword evidence="11" id="KW-0804">Transcription</keyword>
<comment type="catalytic activity">
    <reaction evidence="1">
        <text>ATP + protein L-histidine = ADP + protein N-phospho-L-histidine.</text>
        <dbReference type="EC" id="2.7.13.3"/>
    </reaction>
</comment>
<keyword evidence="8" id="KW-0902">Two-component regulatory system</keyword>
<evidence type="ECO:0000256" key="7">
    <source>
        <dbReference type="ARBA" id="ARBA00022840"/>
    </source>
</evidence>
<comment type="caution">
    <text evidence="17">The sequence shown here is derived from an EMBL/GenBank/DDBJ whole genome shotgun (WGS) entry which is preliminary data.</text>
</comment>
<dbReference type="PROSITE" id="PS01124">
    <property type="entry name" value="HTH_ARAC_FAMILY_2"/>
    <property type="match status" value="1"/>
</dbReference>
<keyword evidence="3 12" id="KW-0597">Phosphoprotein</keyword>
<dbReference type="SMART" id="SM00388">
    <property type="entry name" value="HisKA"/>
    <property type="match status" value="1"/>
</dbReference>
<dbReference type="Proteomes" id="UP000297635">
    <property type="component" value="Unassembled WGS sequence"/>
</dbReference>
<dbReference type="PROSITE" id="PS00041">
    <property type="entry name" value="HTH_ARAC_FAMILY_1"/>
    <property type="match status" value="1"/>
</dbReference>
<dbReference type="SUPFAM" id="SSF63829">
    <property type="entry name" value="Calcium-dependent phosphotriesterase"/>
    <property type="match status" value="3"/>
</dbReference>
<dbReference type="SUPFAM" id="SSF46689">
    <property type="entry name" value="Homeodomain-like"/>
    <property type="match status" value="1"/>
</dbReference>
<dbReference type="PRINTS" id="PR00344">
    <property type="entry name" value="BCTRLSENSOR"/>
</dbReference>
<accession>A0A4Z0V5G8</accession>
<dbReference type="InterPro" id="IPR036890">
    <property type="entry name" value="HATPase_C_sf"/>
</dbReference>
<evidence type="ECO:0000256" key="12">
    <source>
        <dbReference type="PROSITE-ProRule" id="PRU00169"/>
    </source>
</evidence>
<dbReference type="InterPro" id="IPR009057">
    <property type="entry name" value="Homeodomain-like_sf"/>
</dbReference>
<dbReference type="PANTHER" id="PTHR43547:SF2">
    <property type="entry name" value="HYBRID SIGNAL TRANSDUCTION HISTIDINE KINASE C"/>
    <property type="match status" value="1"/>
</dbReference>
<dbReference type="Pfam" id="PF00072">
    <property type="entry name" value="Response_reg"/>
    <property type="match status" value="1"/>
</dbReference>
<dbReference type="InterPro" id="IPR005467">
    <property type="entry name" value="His_kinase_dom"/>
</dbReference>
<evidence type="ECO:0000256" key="10">
    <source>
        <dbReference type="ARBA" id="ARBA00023125"/>
    </source>
</evidence>
<protein>
    <recommendedName>
        <fullName evidence="2">histidine kinase</fullName>
        <ecNumber evidence="2">2.7.13.3</ecNumber>
    </recommendedName>
</protein>
<dbReference type="InterPro" id="IPR011006">
    <property type="entry name" value="CheY-like_superfamily"/>
</dbReference>
<keyword evidence="13" id="KW-0812">Transmembrane</keyword>
<evidence type="ECO:0000256" key="2">
    <source>
        <dbReference type="ARBA" id="ARBA00012438"/>
    </source>
</evidence>
<dbReference type="EC" id="2.7.13.3" evidence="2"/>
<dbReference type="Pfam" id="PF02518">
    <property type="entry name" value="HATPase_c"/>
    <property type="match status" value="1"/>
</dbReference>
<dbReference type="InterPro" id="IPR036097">
    <property type="entry name" value="HisK_dim/P_sf"/>
</dbReference>
<dbReference type="CDD" id="cd00082">
    <property type="entry name" value="HisKA"/>
    <property type="match status" value="1"/>
</dbReference>
<evidence type="ECO:0000259" key="16">
    <source>
        <dbReference type="PROSITE" id="PS50110"/>
    </source>
</evidence>
<dbReference type="GO" id="GO:0043565">
    <property type="term" value="F:sequence-specific DNA binding"/>
    <property type="evidence" value="ECO:0007669"/>
    <property type="project" value="InterPro"/>
</dbReference>
<organism evidence="17 18">
    <name type="scientific">Duncaniella freteri</name>
    <dbReference type="NCBI Taxonomy" id="2530391"/>
    <lineage>
        <taxon>Bacteria</taxon>
        <taxon>Pseudomonadati</taxon>
        <taxon>Bacteroidota</taxon>
        <taxon>Bacteroidia</taxon>
        <taxon>Bacteroidales</taxon>
        <taxon>Muribaculaceae</taxon>
        <taxon>Duncaniella</taxon>
    </lineage>
</organism>
<dbReference type="Pfam" id="PF12833">
    <property type="entry name" value="HTH_18"/>
    <property type="match status" value="1"/>
</dbReference>
<dbReference type="GO" id="GO:0003700">
    <property type="term" value="F:DNA-binding transcription factor activity"/>
    <property type="evidence" value="ECO:0007669"/>
    <property type="project" value="InterPro"/>
</dbReference>
<dbReference type="PROSITE" id="PS50109">
    <property type="entry name" value="HIS_KIN"/>
    <property type="match status" value="1"/>
</dbReference>
<evidence type="ECO:0000256" key="1">
    <source>
        <dbReference type="ARBA" id="ARBA00000085"/>
    </source>
</evidence>
<evidence type="ECO:0000256" key="5">
    <source>
        <dbReference type="ARBA" id="ARBA00022741"/>
    </source>
</evidence>
<dbReference type="SUPFAM" id="SSF52172">
    <property type="entry name" value="CheY-like"/>
    <property type="match status" value="1"/>
</dbReference>
<dbReference type="InterPro" id="IPR015943">
    <property type="entry name" value="WD40/YVTN_repeat-like_dom_sf"/>
</dbReference>
<evidence type="ECO:0000256" key="8">
    <source>
        <dbReference type="ARBA" id="ARBA00023012"/>
    </source>
</evidence>
<gene>
    <name evidence="17" type="ORF">EZ315_01725</name>
</gene>
<evidence type="ECO:0000259" key="14">
    <source>
        <dbReference type="PROSITE" id="PS01124"/>
    </source>
</evidence>
<dbReference type="InterPro" id="IPR001789">
    <property type="entry name" value="Sig_transdc_resp-reg_receiver"/>
</dbReference>
<dbReference type="Gene3D" id="1.10.10.60">
    <property type="entry name" value="Homeodomain-like"/>
    <property type="match status" value="1"/>
</dbReference>
<dbReference type="Gene3D" id="3.40.50.2300">
    <property type="match status" value="1"/>
</dbReference>
<dbReference type="FunFam" id="3.30.565.10:FF:000037">
    <property type="entry name" value="Hybrid sensor histidine kinase/response regulator"/>
    <property type="match status" value="1"/>
</dbReference>
<dbReference type="InterPro" id="IPR018060">
    <property type="entry name" value="HTH_AraC"/>
</dbReference>
<keyword evidence="18" id="KW-1185">Reference proteome</keyword>
<keyword evidence="9" id="KW-0805">Transcription regulation</keyword>
<dbReference type="GO" id="GO:0000155">
    <property type="term" value="F:phosphorelay sensor kinase activity"/>
    <property type="evidence" value="ECO:0007669"/>
    <property type="project" value="InterPro"/>
</dbReference>
<dbReference type="GeneID" id="82148492"/>
<reference evidence="17 18" key="1">
    <citation type="submission" date="2019-02" db="EMBL/GenBank/DDBJ databases">
        <title>Isolation and identification of novel species under the genus Muribaculum.</title>
        <authorList>
            <person name="Miyake S."/>
            <person name="Ding Y."/>
            <person name="Low A."/>
            <person name="Soh M."/>
            <person name="Seedorf H."/>
        </authorList>
    </citation>
    <scope>NUCLEOTIDE SEQUENCE [LARGE SCALE GENOMIC DNA]</scope>
    <source>
        <strain evidence="17 18">TLL-A3</strain>
    </source>
</reference>
<proteinExistence type="predicted"/>
<evidence type="ECO:0000256" key="13">
    <source>
        <dbReference type="SAM" id="Phobius"/>
    </source>
</evidence>
<dbReference type="PANTHER" id="PTHR43547">
    <property type="entry name" value="TWO-COMPONENT HISTIDINE KINASE"/>
    <property type="match status" value="1"/>
</dbReference>
<keyword evidence="13" id="KW-0472">Membrane</keyword>
<dbReference type="Gene3D" id="2.60.40.10">
    <property type="entry name" value="Immunoglobulins"/>
    <property type="match status" value="1"/>
</dbReference>
<dbReference type="Pfam" id="PF07494">
    <property type="entry name" value="Reg_prop"/>
    <property type="match status" value="4"/>
</dbReference>
<evidence type="ECO:0000313" key="18">
    <source>
        <dbReference type="Proteomes" id="UP000297635"/>
    </source>
</evidence>
<evidence type="ECO:0000256" key="9">
    <source>
        <dbReference type="ARBA" id="ARBA00023015"/>
    </source>
</evidence>
<dbReference type="EMBL" id="SJSA01000001">
    <property type="protein sequence ID" value="TGG39484.1"/>
    <property type="molecule type" value="Genomic_DNA"/>
</dbReference>
<dbReference type="PROSITE" id="PS50110">
    <property type="entry name" value="RESPONSE_REGULATORY"/>
    <property type="match status" value="1"/>
</dbReference>
<dbReference type="InterPro" id="IPR018062">
    <property type="entry name" value="HTH_AraC-typ_CS"/>
</dbReference>
<dbReference type="InterPro" id="IPR003661">
    <property type="entry name" value="HisK_dim/P_dom"/>
</dbReference>
<evidence type="ECO:0000256" key="11">
    <source>
        <dbReference type="ARBA" id="ARBA00023163"/>
    </source>
</evidence>
<keyword evidence="5" id="KW-0547">Nucleotide-binding</keyword>
<dbReference type="SUPFAM" id="SSF55874">
    <property type="entry name" value="ATPase domain of HSP90 chaperone/DNA topoisomerase II/histidine kinase"/>
    <property type="match status" value="1"/>
</dbReference>
<evidence type="ECO:0000259" key="15">
    <source>
        <dbReference type="PROSITE" id="PS50109"/>
    </source>
</evidence>
<dbReference type="Gene3D" id="1.10.287.130">
    <property type="match status" value="1"/>
</dbReference>
<dbReference type="InterPro" id="IPR004358">
    <property type="entry name" value="Sig_transdc_His_kin-like_C"/>
</dbReference>
<keyword evidence="7" id="KW-0067">ATP-binding</keyword>